<protein>
    <submittedName>
        <fullName evidence="2">Uncharacterized protein</fullName>
    </submittedName>
</protein>
<dbReference type="EMBL" id="KB320755">
    <property type="protein sequence ID" value="ELW64114.1"/>
    <property type="molecule type" value="Genomic_DNA"/>
</dbReference>
<proteinExistence type="predicted"/>
<dbReference type="AlphaFoldDB" id="L9KNS6"/>
<gene>
    <name evidence="2" type="ORF">TREES_T100004014</name>
</gene>
<evidence type="ECO:0000313" key="3">
    <source>
        <dbReference type="Proteomes" id="UP000011518"/>
    </source>
</evidence>
<evidence type="ECO:0000256" key="1">
    <source>
        <dbReference type="SAM" id="MobiDB-lite"/>
    </source>
</evidence>
<feature type="compositionally biased region" description="Basic and acidic residues" evidence="1">
    <location>
        <begin position="182"/>
        <end position="194"/>
    </location>
</feature>
<dbReference type="Proteomes" id="UP000011518">
    <property type="component" value="Unassembled WGS sequence"/>
</dbReference>
<keyword evidence="3" id="KW-1185">Reference proteome</keyword>
<dbReference type="InParanoid" id="L9KNS6"/>
<feature type="region of interest" description="Disordered" evidence="1">
    <location>
        <begin position="171"/>
        <end position="194"/>
    </location>
</feature>
<name>L9KNS6_TUPCH</name>
<sequence>MDGQRVFLFNDGPRGASLGRTRPSAKTLPCLGMSLLLVARGCKALDGTGAIHNGLDTGLPDVKRWPPLRSLYRLPSARDPQQHGPHGIQVCNALTAIQRRRQQPGSLVQGASSFRTAAARDPASLGDWQGSGHRFPCFSISAVASVIRFGSEENCPRRQLRLDLAVDALMPKRQKRRTTKPNSEHADADPRSCP</sequence>
<organism evidence="2 3">
    <name type="scientific">Tupaia chinensis</name>
    <name type="common">Chinese tree shrew</name>
    <name type="synonym">Tupaia belangeri chinensis</name>
    <dbReference type="NCBI Taxonomy" id="246437"/>
    <lineage>
        <taxon>Eukaryota</taxon>
        <taxon>Metazoa</taxon>
        <taxon>Chordata</taxon>
        <taxon>Craniata</taxon>
        <taxon>Vertebrata</taxon>
        <taxon>Euteleostomi</taxon>
        <taxon>Mammalia</taxon>
        <taxon>Eutheria</taxon>
        <taxon>Euarchontoglires</taxon>
        <taxon>Scandentia</taxon>
        <taxon>Tupaiidae</taxon>
        <taxon>Tupaia</taxon>
    </lineage>
</organism>
<reference evidence="3" key="2">
    <citation type="journal article" date="2013" name="Nat. Commun.">
        <title>Genome of the Chinese tree shrew.</title>
        <authorList>
            <person name="Fan Y."/>
            <person name="Huang Z.Y."/>
            <person name="Cao C.C."/>
            <person name="Chen C.S."/>
            <person name="Chen Y.X."/>
            <person name="Fan D.D."/>
            <person name="He J."/>
            <person name="Hou H.L."/>
            <person name="Hu L."/>
            <person name="Hu X.T."/>
            <person name="Jiang X.T."/>
            <person name="Lai R."/>
            <person name="Lang Y.S."/>
            <person name="Liang B."/>
            <person name="Liao S.G."/>
            <person name="Mu D."/>
            <person name="Ma Y.Y."/>
            <person name="Niu Y.Y."/>
            <person name="Sun X.Q."/>
            <person name="Xia J.Q."/>
            <person name="Xiao J."/>
            <person name="Xiong Z.Q."/>
            <person name="Xu L."/>
            <person name="Yang L."/>
            <person name="Zhang Y."/>
            <person name="Zhao W."/>
            <person name="Zhao X.D."/>
            <person name="Zheng Y.T."/>
            <person name="Zhou J.M."/>
            <person name="Zhu Y.B."/>
            <person name="Zhang G.J."/>
            <person name="Wang J."/>
            <person name="Yao Y.G."/>
        </authorList>
    </citation>
    <scope>NUCLEOTIDE SEQUENCE [LARGE SCALE GENOMIC DNA]</scope>
</reference>
<accession>L9KNS6</accession>
<evidence type="ECO:0000313" key="2">
    <source>
        <dbReference type="EMBL" id="ELW64114.1"/>
    </source>
</evidence>
<reference evidence="3" key="1">
    <citation type="submission" date="2012-07" db="EMBL/GenBank/DDBJ databases">
        <title>Genome of the Chinese tree shrew, a rising model animal genetically related to primates.</title>
        <authorList>
            <person name="Zhang G."/>
            <person name="Fan Y."/>
            <person name="Yao Y."/>
            <person name="Huang Z."/>
        </authorList>
    </citation>
    <scope>NUCLEOTIDE SEQUENCE [LARGE SCALE GENOMIC DNA]</scope>
</reference>